<organism evidence="2">
    <name type="scientific">marine sediment metagenome</name>
    <dbReference type="NCBI Taxonomy" id="412755"/>
    <lineage>
        <taxon>unclassified sequences</taxon>
        <taxon>metagenomes</taxon>
        <taxon>ecological metagenomes</taxon>
    </lineage>
</organism>
<dbReference type="InterPro" id="IPR000917">
    <property type="entry name" value="Sulfatase_N"/>
</dbReference>
<reference evidence="2" key="1">
    <citation type="journal article" date="2014" name="Front. Microbiol.">
        <title>High frequency of phylogenetically diverse reductive dehalogenase-homologous genes in deep subseafloor sedimentary metagenomes.</title>
        <authorList>
            <person name="Kawai M."/>
            <person name="Futagami T."/>
            <person name="Toyoda A."/>
            <person name="Takaki Y."/>
            <person name="Nishi S."/>
            <person name="Hori S."/>
            <person name="Arai W."/>
            <person name="Tsubouchi T."/>
            <person name="Morono Y."/>
            <person name="Uchiyama I."/>
            <person name="Ito T."/>
            <person name="Fujiyama A."/>
            <person name="Inagaki F."/>
            <person name="Takami H."/>
        </authorList>
    </citation>
    <scope>NUCLEOTIDE SEQUENCE</scope>
    <source>
        <strain evidence="2">Expedition CK06-06</strain>
    </source>
</reference>
<evidence type="ECO:0000259" key="1">
    <source>
        <dbReference type="Pfam" id="PF00884"/>
    </source>
</evidence>
<feature type="domain" description="Sulfatase N-terminal" evidence="1">
    <location>
        <begin position="8"/>
        <end position="48"/>
    </location>
</feature>
<name>X1U0S0_9ZZZZ</name>
<evidence type="ECO:0000313" key="2">
    <source>
        <dbReference type="EMBL" id="GAJ11089.1"/>
    </source>
</evidence>
<dbReference type="AlphaFoldDB" id="X1U0S0"/>
<dbReference type="EMBL" id="BARW01029586">
    <property type="protein sequence ID" value="GAJ11089.1"/>
    <property type="molecule type" value="Genomic_DNA"/>
</dbReference>
<gene>
    <name evidence="2" type="ORF">S12H4_47505</name>
</gene>
<accession>X1U0S0</accession>
<proteinExistence type="predicted"/>
<protein>
    <recommendedName>
        <fullName evidence="1">Sulfatase N-terminal domain-containing protein</fullName>
    </recommendedName>
</protein>
<dbReference type="SUPFAM" id="SSF53649">
    <property type="entry name" value="Alkaline phosphatase-like"/>
    <property type="match status" value="1"/>
</dbReference>
<dbReference type="Gene3D" id="3.40.720.10">
    <property type="entry name" value="Alkaline Phosphatase, subunit A"/>
    <property type="match status" value="1"/>
</dbReference>
<dbReference type="InterPro" id="IPR017850">
    <property type="entry name" value="Alkaline_phosphatase_core_sf"/>
</dbReference>
<dbReference type="Pfam" id="PF00884">
    <property type="entry name" value="Sulfatase"/>
    <property type="match status" value="1"/>
</dbReference>
<sequence length="50" mass="5696">MSILNQKQNLIYVMSDTLRTSYMGCYGNRKIHTPNLDAFATKSAVFDCAY</sequence>
<feature type="non-terminal residue" evidence="2">
    <location>
        <position position="50"/>
    </location>
</feature>
<comment type="caution">
    <text evidence="2">The sequence shown here is derived from an EMBL/GenBank/DDBJ whole genome shotgun (WGS) entry which is preliminary data.</text>
</comment>